<reference evidence="2 4" key="2">
    <citation type="submission" date="2017-12" db="EMBL/GenBank/DDBJ databases">
        <title>Detection of the carbapenemase gene blaVIM-5 in members of the Pseudomonas putida group isolated from polluted Nigerian wetlands.</title>
        <authorList>
            <person name="Adelowo O."/>
            <person name="Vollmers J."/>
            <person name="Maeusezahl I."/>
            <person name="Kaster A.-K."/>
            <person name="Mueller J.A."/>
        </authorList>
    </citation>
    <scope>NUCLEOTIDE SEQUENCE [LARGE SCALE GENOMIC DNA]</scope>
    <source>
        <strain evidence="2 4">MR69</strain>
    </source>
</reference>
<dbReference type="EMBL" id="PJCJ01000003">
    <property type="protein sequence ID" value="PLV15770.1"/>
    <property type="molecule type" value="Genomic_DNA"/>
</dbReference>
<proteinExistence type="predicted"/>
<dbReference type="AlphaFoldDB" id="A0A0B5JZD0"/>
<organism evidence="1 3">
    <name type="scientific">Pseudomonas plecoglossicida</name>
    <dbReference type="NCBI Taxonomy" id="70775"/>
    <lineage>
        <taxon>Bacteria</taxon>
        <taxon>Pseudomonadati</taxon>
        <taxon>Pseudomonadota</taxon>
        <taxon>Gammaproteobacteria</taxon>
        <taxon>Pseudomonadales</taxon>
        <taxon>Pseudomonadaceae</taxon>
        <taxon>Pseudomonas</taxon>
    </lineage>
</organism>
<dbReference type="EMBL" id="NTME01000010">
    <property type="protein sequence ID" value="PBJ95326.1"/>
    <property type="molecule type" value="Genomic_DNA"/>
</dbReference>
<name>A0A0B5JZD0_PSEDL</name>
<sequence>MSEARAFLNLKLQNYHRLKSDLALTGHSLEKFDVLNSHIANTVVRSGELIIIGDPTTASCTSQEAWMMRQATIAHMGLMRNGQGVDNFFLDNFETLKSLIAHASMGAGVVSEGWSKYLKAIEATLMDIEKLHQQYLGSGTITARDQFYAKRSALFRKLEEQLDNLAAFGSGLRNKGPIKRMLGLSTKSYLHTGEIAGYANKVGGVTKAAELVKKGGYIGIALDVATTGLEIYKACTLGREEECRRAKYVESSAFAGGLTGTALGSLGGKFVAEAACSIFLGVTTGGPGALACIIIGGATGGVLGGKLGSDRGEWMGELLYEKVAK</sequence>
<dbReference type="KEGG" id="ppj:RK21_00011"/>
<keyword evidence="4" id="KW-1185">Reference proteome</keyword>
<gene>
    <name evidence="1" type="ORF">CMV24_13110</name>
    <name evidence="2" type="ORF">CXG47_08050</name>
</gene>
<accession>A0A0B5JZD0</accession>
<evidence type="ECO:0000313" key="3">
    <source>
        <dbReference type="Proteomes" id="UP000218102"/>
    </source>
</evidence>
<dbReference type="RefSeq" id="WP_041505614.1">
    <property type="nucleotide sequence ID" value="NZ_CP010359.1"/>
</dbReference>
<reference evidence="1 3" key="1">
    <citation type="submission" date="2017-09" db="EMBL/GenBank/DDBJ databases">
        <authorList>
            <person name="Ehlers B."/>
            <person name="Leendertz F.H."/>
        </authorList>
    </citation>
    <scope>NUCLEOTIDE SEQUENCE [LARGE SCALE GENOMIC DNA]</scope>
    <source>
        <strain evidence="1 3">DJ-1</strain>
    </source>
</reference>
<dbReference type="Proteomes" id="UP000234744">
    <property type="component" value="Unassembled WGS sequence"/>
</dbReference>
<comment type="caution">
    <text evidence="1">The sequence shown here is derived from an EMBL/GenBank/DDBJ whole genome shotgun (WGS) entry which is preliminary data.</text>
</comment>
<evidence type="ECO:0000313" key="2">
    <source>
        <dbReference type="EMBL" id="PLV15770.1"/>
    </source>
</evidence>
<dbReference type="Proteomes" id="UP000218102">
    <property type="component" value="Unassembled WGS sequence"/>
</dbReference>
<protein>
    <recommendedName>
        <fullName evidence="5">SSU ribosomal protein S2p (SAe)</fullName>
    </recommendedName>
</protein>
<evidence type="ECO:0000313" key="4">
    <source>
        <dbReference type="Proteomes" id="UP000234744"/>
    </source>
</evidence>
<evidence type="ECO:0000313" key="1">
    <source>
        <dbReference type="EMBL" id="PBJ95326.1"/>
    </source>
</evidence>
<evidence type="ECO:0008006" key="5">
    <source>
        <dbReference type="Google" id="ProtNLM"/>
    </source>
</evidence>